<dbReference type="InterPro" id="IPR003737">
    <property type="entry name" value="GlcNAc_PI_deacetylase-related"/>
</dbReference>
<sequence length="243" mass="25537">MRTVADVLAGFRSLPVADIHTVLDGGKALILAPHPDDESLGCGGFIASACIAGHAPIVVILTDGAASHPGSRQCPPARLRAVREAEARDAVARLGLPPDNLIFLRHADTGLPASGPDFETACNNIAMIAHTTGCALLVAPWHGDPHCDHQAAALMAAAVAARGRLRLLSYPVWGWLRDGDDRVGEARHGGYRLDITDHLSAKQHAIAAHVSQYGGLITDSPAGFQLPPALLAVFEAPFEVFIE</sequence>
<comment type="caution">
    <text evidence="1">The sequence shown here is derived from an EMBL/GenBank/DDBJ whole genome shotgun (WGS) entry which is preliminary data.</text>
</comment>
<dbReference type="AlphaFoldDB" id="A0A8G2FGF9"/>
<dbReference type="PANTHER" id="PTHR12993">
    <property type="entry name" value="N-ACETYLGLUCOSAMINYL-PHOSPHATIDYLINOSITOL DE-N-ACETYLASE-RELATED"/>
    <property type="match status" value="1"/>
</dbReference>
<dbReference type="EMBL" id="FTNE01000008">
    <property type="protein sequence ID" value="SIQ73183.1"/>
    <property type="molecule type" value="Genomic_DNA"/>
</dbReference>
<dbReference type="SUPFAM" id="SSF102588">
    <property type="entry name" value="LmbE-like"/>
    <property type="match status" value="1"/>
</dbReference>
<name>A0A8G2FGF9_ACIRU</name>
<dbReference type="InterPro" id="IPR024078">
    <property type="entry name" value="LmbE-like_dom_sf"/>
</dbReference>
<gene>
    <name evidence="1" type="ORF">SAMN05421828_108130</name>
</gene>
<protein>
    <submittedName>
        <fullName evidence="1">N-acetylglucosaminyl deacetylase, LmbE family</fullName>
    </submittedName>
</protein>
<organism evidence="1 2">
    <name type="scientific">Acidiphilium rubrum</name>
    <dbReference type="NCBI Taxonomy" id="526"/>
    <lineage>
        <taxon>Bacteria</taxon>
        <taxon>Pseudomonadati</taxon>
        <taxon>Pseudomonadota</taxon>
        <taxon>Alphaproteobacteria</taxon>
        <taxon>Acetobacterales</taxon>
        <taxon>Acidocellaceae</taxon>
        <taxon>Acidiphilium</taxon>
    </lineage>
</organism>
<dbReference type="GO" id="GO:0016811">
    <property type="term" value="F:hydrolase activity, acting on carbon-nitrogen (but not peptide) bonds, in linear amides"/>
    <property type="evidence" value="ECO:0007669"/>
    <property type="project" value="TreeGrafter"/>
</dbReference>
<dbReference type="RefSeq" id="WP_029313358.1">
    <property type="nucleotide sequence ID" value="NZ_FTNE01000008.1"/>
</dbReference>
<reference evidence="1 2" key="1">
    <citation type="submission" date="2017-01" db="EMBL/GenBank/DDBJ databases">
        <authorList>
            <person name="Varghese N."/>
            <person name="Submissions S."/>
        </authorList>
    </citation>
    <scope>NUCLEOTIDE SEQUENCE [LARGE SCALE GENOMIC DNA]</scope>
    <source>
        <strain evidence="1 2">ATCC 35905</strain>
    </source>
</reference>
<accession>A0A8G2FGF9</accession>
<proteinExistence type="predicted"/>
<evidence type="ECO:0000313" key="1">
    <source>
        <dbReference type="EMBL" id="SIQ73183.1"/>
    </source>
</evidence>
<dbReference type="Gene3D" id="3.40.50.10320">
    <property type="entry name" value="LmbE-like"/>
    <property type="match status" value="1"/>
</dbReference>
<evidence type="ECO:0000313" key="2">
    <source>
        <dbReference type="Proteomes" id="UP000186308"/>
    </source>
</evidence>
<dbReference type="Proteomes" id="UP000186308">
    <property type="component" value="Unassembled WGS sequence"/>
</dbReference>
<dbReference type="Pfam" id="PF02585">
    <property type="entry name" value="PIG-L"/>
    <property type="match status" value="1"/>
</dbReference>
<keyword evidence="2" id="KW-1185">Reference proteome</keyword>
<dbReference type="PANTHER" id="PTHR12993:SF29">
    <property type="entry name" value="BLR3841 PROTEIN"/>
    <property type="match status" value="1"/>
</dbReference>
<dbReference type="OrthoDB" id="9790023at2"/>